<name>A0A2A5JGI2_RHOSG</name>
<keyword evidence="2" id="KW-0732">Signal</keyword>
<dbReference type="RefSeq" id="WP_099696972.1">
    <property type="nucleotide sequence ID" value="NZ_NOVD01000002.1"/>
</dbReference>
<comment type="caution">
    <text evidence="4">The sequence shown here is derived from an EMBL/GenBank/DDBJ whole genome shotgun (WGS) entry which is preliminary data.</text>
</comment>
<evidence type="ECO:0000313" key="4">
    <source>
        <dbReference type="EMBL" id="PCK28462.1"/>
    </source>
</evidence>
<sequence length="372" mass="38711">MNPRTLAVCAVVPALAAGLLAVSAPVAAASDTVTRTVSFEHKCRVDGATDWDSSFSDNMEVTAPTSVRPGEQFTVKLHPGTMRSSDSDTGRIKYDIALPQGATLVSYSLVGDSSSNLTGETAVLLRVGADGNANPAGEYLRITGTGNKTVNDGPSANDNKPKEGLQVKANTDFRLPAVELKLEARSDEGNATTHLRAGATSPSIKIKDTSMSFGESRWVNAAGYCVAAGEGRSALSTTEVFTTNQTETMVAVVLEALTGEDVKIAASIDPNPGEGTVEFFDGDTKIGSATVDSNGHAELVWRFRDQGEHRITAKFLGTKKFSSSESADKTVTVTVPGVIVVEPVDPTEPETPGGTGSLGDIFSKLPTGSLGG</sequence>
<proteinExistence type="predicted"/>
<dbReference type="Pfam" id="PF16640">
    <property type="entry name" value="Big_3_5"/>
    <property type="match status" value="1"/>
</dbReference>
<dbReference type="GO" id="GO:0005975">
    <property type="term" value="P:carbohydrate metabolic process"/>
    <property type="evidence" value="ECO:0007669"/>
    <property type="project" value="UniProtKB-ARBA"/>
</dbReference>
<evidence type="ECO:0000313" key="5">
    <source>
        <dbReference type="Proteomes" id="UP000230886"/>
    </source>
</evidence>
<feature type="domain" description="Bacterial Ig-like" evidence="3">
    <location>
        <begin position="256"/>
        <end position="334"/>
    </location>
</feature>
<feature type="chain" id="PRO_5039419545" description="Bacterial Ig-like domain-containing protein" evidence="2">
    <location>
        <begin position="29"/>
        <end position="372"/>
    </location>
</feature>
<protein>
    <recommendedName>
        <fullName evidence="3">Bacterial Ig-like domain-containing protein</fullName>
    </recommendedName>
</protein>
<evidence type="ECO:0000259" key="3">
    <source>
        <dbReference type="Pfam" id="PF16640"/>
    </source>
</evidence>
<dbReference type="InterPro" id="IPR013783">
    <property type="entry name" value="Ig-like_fold"/>
</dbReference>
<accession>A0A2A5JGI2</accession>
<dbReference type="AlphaFoldDB" id="A0A2A5JGI2"/>
<feature type="compositionally biased region" description="Polar residues" evidence="1">
    <location>
        <begin position="144"/>
        <end position="158"/>
    </location>
</feature>
<gene>
    <name evidence="4" type="ORF">CHR55_03765</name>
</gene>
<feature type="region of interest" description="Disordered" evidence="1">
    <location>
        <begin position="343"/>
        <end position="372"/>
    </location>
</feature>
<feature type="region of interest" description="Disordered" evidence="1">
    <location>
        <begin position="143"/>
        <end position="163"/>
    </location>
</feature>
<dbReference type="InterPro" id="IPR032109">
    <property type="entry name" value="Big_3_5"/>
</dbReference>
<evidence type="ECO:0000256" key="1">
    <source>
        <dbReference type="SAM" id="MobiDB-lite"/>
    </source>
</evidence>
<dbReference type="EMBL" id="NOVD01000002">
    <property type="protein sequence ID" value="PCK28462.1"/>
    <property type="molecule type" value="Genomic_DNA"/>
</dbReference>
<feature type="signal peptide" evidence="2">
    <location>
        <begin position="1"/>
        <end position="28"/>
    </location>
</feature>
<organism evidence="4 5">
    <name type="scientific">Rhodococcus qingshengii</name>
    <dbReference type="NCBI Taxonomy" id="334542"/>
    <lineage>
        <taxon>Bacteria</taxon>
        <taxon>Bacillati</taxon>
        <taxon>Actinomycetota</taxon>
        <taxon>Actinomycetes</taxon>
        <taxon>Mycobacteriales</taxon>
        <taxon>Nocardiaceae</taxon>
        <taxon>Rhodococcus</taxon>
        <taxon>Rhodococcus erythropolis group</taxon>
    </lineage>
</organism>
<dbReference type="Proteomes" id="UP000230886">
    <property type="component" value="Unassembled WGS sequence"/>
</dbReference>
<dbReference type="Gene3D" id="2.60.40.10">
    <property type="entry name" value="Immunoglobulins"/>
    <property type="match status" value="1"/>
</dbReference>
<evidence type="ECO:0000256" key="2">
    <source>
        <dbReference type="SAM" id="SignalP"/>
    </source>
</evidence>
<reference evidence="4 5" key="1">
    <citation type="submission" date="2017-07" db="EMBL/GenBank/DDBJ databases">
        <title>Draft sequence of Rhodococcus enclensis 23b-28.</title>
        <authorList>
            <person name="Besaury L."/>
            <person name="Sancelme M."/>
            <person name="Amato P."/>
            <person name="Lallement A."/>
            <person name="Delort A.-M."/>
        </authorList>
    </citation>
    <scope>NUCLEOTIDE SEQUENCE [LARGE SCALE GENOMIC DNA]</scope>
    <source>
        <strain evidence="4 5">23b-28</strain>
    </source>
</reference>